<feature type="region of interest" description="Disordered" evidence="1">
    <location>
        <begin position="56"/>
        <end position="80"/>
    </location>
</feature>
<dbReference type="EMBL" id="BGPR01003366">
    <property type="protein sequence ID" value="GBM87223.1"/>
    <property type="molecule type" value="Genomic_DNA"/>
</dbReference>
<protein>
    <submittedName>
        <fullName evidence="2">Uncharacterized protein</fullName>
    </submittedName>
</protein>
<sequence>MASTIALSVEQLTSSQYVEVSKGIYSFQHLRKARKEFRANNPNEIVLDIISRPVSRGPRWPSGKASASGRRDPDSKPDCTEDPPCMWACCTLNNSEVAKRPPACMLRRFGEMVPAQVSSSSSDNGSKLRTKVSIVEVYEKVDRRTLPHVAVNPERKLHVSS</sequence>
<reference evidence="2 3" key="1">
    <citation type="journal article" date="2019" name="Sci. Rep.">
        <title>Orb-weaving spider Araneus ventricosus genome elucidates the spidroin gene catalogue.</title>
        <authorList>
            <person name="Kono N."/>
            <person name="Nakamura H."/>
            <person name="Ohtoshi R."/>
            <person name="Moran D.A.P."/>
            <person name="Shinohara A."/>
            <person name="Yoshida Y."/>
            <person name="Fujiwara M."/>
            <person name="Mori M."/>
            <person name="Tomita M."/>
            <person name="Arakawa K."/>
        </authorList>
    </citation>
    <scope>NUCLEOTIDE SEQUENCE [LARGE SCALE GENOMIC DNA]</scope>
</reference>
<accession>A0A4Y2JAC0</accession>
<proteinExistence type="predicted"/>
<comment type="caution">
    <text evidence="2">The sequence shown here is derived from an EMBL/GenBank/DDBJ whole genome shotgun (WGS) entry which is preliminary data.</text>
</comment>
<organism evidence="2 3">
    <name type="scientific">Araneus ventricosus</name>
    <name type="common">Orbweaver spider</name>
    <name type="synonym">Epeira ventricosa</name>
    <dbReference type="NCBI Taxonomy" id="182803"/>
    <lineage>
        <taxon>Eukaryota</taxon>
        <taxon>Metazoa</taxon>
        <taxon>Ecdysozoa</taxon>
        <taxon>Arthropoda</taxon>
        <taxon>Chelicerata</taxon>
        <taxon>Arachnida</taxon>
        <taxon>Araneae</taxon>
        <taxon>Araneomorphae</taxon>
        <taxon>Entelegynae</taxon>
        <taxon>Araneoidea</taxon>
        <taxon>Araneidae</taxon>
        <taxon>Araneus</taxon>
    </lineage>
</organism>
<evidence type="ECO:0000313" key="2">
    <source>
        <dbReference type="EMBL" id="GBM87223.1"/>
    </source>
</evidence>
<feature type="compositionally biased region" description="Basic and acidic residues" evidence="1">
    <location>
        <begin position="69"/>
        <end position="79"/>
    </location>
</feature>
<evidence type="ECO:0000313" key="3">
    <source>
        <dbReference type="Proteomes" id="UP000499080"/>
    </source>
</evidence>
<dbReference type="Proteomes" id="UP000499080">
    <property type="component" value="Unassembled WGS sequence"/>
</dbReference>
<keyword evidence="3" id="KW-1185">Reference proteome</keyword>
<dbReference type="AlphaFoldDB" id="A0A4Y2JAC0"/>
<gene>
    <name evidence="2" type="ORF">AVEN_129738_1</name>
</gene>
<evidence type="ECO:0000256" key="1">
    <source>
        <dbReference type="SAM" id="MobiDB-lite"/>
    </source>
</evidence>
<name>A0A4Y2JAC0_ARAVE</name>